<dbReference type="EMBL" id="JADBGQ010000005">
    <property type="protein sequence ID" value="KAG5397130.1"/>
    <property type="molecule type" value="Genomic_DNA"/>
</dbReference>
<organism evidence="1 2">
    <name type="scientific">Brassica rapa subsp. trilocularis</name>
    <dbReference type="NCBI Taxonomy" id="1813537"/>
    <lineage>
        <taxon>Eukaryota</taxon>
        <taxon>Viridiplantae</taxon>
        <taxon>Streptophyta</taxon>
        <taxon>Embryophyta</taxon>
        <taxon>Tracheophyta</taxon>
        <taxon>Spermatophyta</taxon>
        <taxon>Magnoliopsida</taxon>
        <taxon>eudicotyledons</taxon>
        <taxon>Gunneridae</taxon>
        <taxon>Pentapetalae</taxon>
        <taxon>rosids</taxon>
        <taxon>malvids</taxon>
        <taxon>Brassicales</taxon>
        <taxon>Brassicaceae</taxon>
        <taxon>Brassiceae</taxon>
        <taxon>Brassica</taxon>
    </lineage>
</organism>
<name>A0ABQ7MFE8_BRACM</name>
<evidence type="ECO:0000313" key="2">
    <source>
        <dbReference type="Proteomes" id="UP000823674"/>
    </source>
</evidence>
<reference evidence="1 2" key="1">
    <citation type="submission" date="2021-03" db="EMBL/GenBank/DDBJ databases">
        <authorList>
            <person name="King G.J."/>
            <person name="Bancroft I."/>
            <person name="Baten A."/>
            <person name="Bloomfield J."/>
            <person name="Borpatragohain P."/>
            <person name="He Z."/>
            <person name="Irish N."/>
            <person name="Irwin J."/>
            <person name="Liu K."/>
            <person name="Mauleon R.P."/>
            <person name="Moore J."/>
            <person name="Morris R."/>
            <person name="Ostergaard L."/>
            <person name="Wang B."/>
            <person name="Wells R."/>
        </authorList>
    </citation>
    <scope>NUCLEOTIDE SEQUENCE [LARGE SCALE GENOMIC DNA]</scope>
    <source>
        <strain evidence="1">R-o-18</strain>
        <tissue evidence="1">Leaf</tissue>
    </source>
</reference>
<sequence length="150" mass="17152">MVHPDKCKHPQAPEAFGVSRNTLLRSGCSFLIEIPLWIVSKDEVILLFHILELCSVEVKLLSTPHDWDLIFRWLPTASPSPVSSRALIQLWHGTIYGLRMERNRRFNIGLSRDEATILSIIVRMIKNKSTALRNLECRFGDDTVSLWSGI</sequence>
<gene>
    <name evidence="1" type="primary">A05p021660.1_BraROA</name>
    <name evidence="1" type="ORF">IGI04_018944</name>
</gene>
<protein>
    <submittedName>
        <fullName evidence="1">Uncharacterized protein</fullName>
    </submittedName>
</protein>
<evidence type="ECO:0000313" key="1">
    <source>
        <dbReference type="EMBL" id="KAG5397130.1"/>
    </source>
</evidence>
<comment type="caution">
    <text evidence="1">The sequence shown here is derived from an EMBL/GenBank/DDBJ whole genome shotgun (WGS) entry which is preliminary data.</text>
</comment>
<proteinExistence type="predicted"/>
<accession>A0ABQ7MFE8</accession>
<dbReference type="Proteomes" id="UP000823674">
    <property type="component" value="Chromosome A05"/>
</dbReference>
<keyword evidence="2" id="KW-1185">Reference proteome</keyword>